<dbReference type="SUPFAM" id="SSF51161">
    <property type="entry name" value="Trimeric LpxA-like enzymes"/>
    <property type="match status" value="1"/>
</dbReference>
<protein>
    <submittedName>
        <fullName evidence="1">Streptogramin A acetyltransferase</fullName>
        <ecNumber evidence="1">2.3.1.-</ecNumber>
    </submittedName>
</protein>
<keyword evidence="2" id="KW-1185">Reference proteome</keyword>
<dbReference type="EC" id="2.3.1.-" evidence="1"/>
<keyword evidence="1" id="KW-0808">Transferase</keyword>
<evidence type="ECO:0000313" key="2">
    <source>
        <dbReference type="Proteomes" id="UP000318081"/>
    </source>
</evidence>
<gene>
    <name evidence="1" type="primary">vatD</name>
    <name evidence="1" type="ORF">TBK1r_18200</name>
</gene>
<dbReference type="PANTHER" id="PTHR23416">
    <property type="entry name" value="SIALIC ACID SYNTHASE-RELATED"/>
    <property type="match status" value="1"/>
</dbReference>
<dbReference type="Gene3D" id="2.160.10.10">
    <property type="entry name" value="Hexapeptide repeat proteins"/>
    <property type="match status" value="1"/>
</dbReference>
<proteinExistence type="predicted"/>
<accession>A0ABX5XLM0</accession>
<dbReference type="RefSeq" id="WP_145209004.1">
    <property type="nucleotide sequence ID" value="NZ_CP036432.1"/>
</dbReference>
<reference evidence="1 2" key="1">
    <citation type="submission" date="2019-02" db="EMBL/GenBank/DDBJ databases">
        <title>Deep-cultivation of Planctomycetes and their phenomic and genomic characterization uncovers novel biology.</title>
        <authorList>
            <person name="Wiegand S."/>
            <person name="Jogler M."/>
            <person name="Boedeker C."/>
            <person name="Pinto D."/>
            <person name="Vollmers J."/>
            <person name="Rivas-Marin E."/>
            <person name="Kohn T."/>
            <person name="Peeters S.H."/>
            <person name="Heuer A."/>
            <person name="Rast P."/>
            <person name="Oberbeckmann S."/>
            <person name="Bunk B."/>
            <person name="Jeske O."/>
            <person name="Meyerdierks A."/>
            <person name="Storesund J.E."/>
            <person name="Kallscheuer N."/>
            <person name="Luecker S."/>
            <person name="Lage O.M."/>
            <person name="Pohl T."/>
            <person name="Merkel B.J."/>
            <person name="Hornburger P."/>
            <person name="Mueller R.-W."/>
            <person name="Bruemmer F."/>
            <person name="Labrenz M."/>
            <person name="Spormann A.M."/>
            <person name="Op den Camp H."/>
            <person name="Overmann J."/>
            <person name="Amann R."/>
            <person name="Jetten M.S.M."/>
            <person name="Mascher T."/>
            <person name="Medema M.H."/>
            <person name="Devos D.P."/>
            <person name="Kaster A.-K."/>
            <person name="Ovreas L."/>
            <person name="Rohde M."/>
            <person name="Galperin M.Y."/>
            <person name="Jogler C."/>
        </authorList>
    </citation>
    <scope>NUCLEOTIDE SEQUENCE [LARGE SCALE GENOMIC DNA]</scope>
    <source>
        <strain evidence="1 2">TBK1r</strain>
    </source>
</reference>
<sequence>MQSEPVLRRLIKITLNTSAAVLVAPSVLVCYLETKRGPGYERFFHGWGQFYAVMPGLFGMCLRRAFYRGTLTGCSIDCQIGFGVLFNHREAIVGPEVYIGPYALMGRVKLGRGSLIGSRSSILSTGEHHVMDGQGRWTTPDNLLFQITEIGEYCWIGEAAIVMAGVGDGAMISAGAVTAAKVPAYVMVAGNPARFVKRLVEEDPSEPEEGGKTMGAVSG</sequence>
<evidence type="ECO:0000313" key="1">
    <source>
        <dbReference type="EMBL" id="QDV82888.1"/>
    </source>
</evidence>
<keyword evidence="1" id="KW-0012">Acyltransferase</keyword>
<name>A0ABX5XLM0_9BACT</name>
<dbReference type="EMBL" id="CP036432">
    <property type="protein sequence ID" value="QDV82888.1"/>
    <property type="molecule type" value="Genomic_DNA"/>
</dbReference>
<dbReference type="Proteomes" id="UP000318081">
    <property type="component" value="Chromosome"/>
</dbReference>
<dbReference type="GO" id="GO:0016746">
    <property type="term" value="F:acyltransferase activity"/>
    <property type="evidence" value="ECO:0007669"/>
    <property type="project" value="UniProtKB-KW"/>
</dbReference>
<organism evidence="1 2">
    <name type="scientific">Stieleria magnilauensis</name>
    <dbReference type="NCBI Taxonomy" id="2527963"/>
    <lineage>
        <taxon>Bacteria</taxon>
        <taxon>Pseudomonadati</taxon>
        <taxon>Planctomycetota</taxon>
        <taxon>Planctomycetia</taxon>
        <taxon>Pirellulales</taxon>
        <taxon>Pirellulaceae</taxon>
        <taxon>Stieleria</taxon>
    </lineage>
</organism>
<dbReference type="CDD" id="cd04647">
    <property type="entry name" value="LbH_MAT_like"/>
    <property type="match status" value="1"/>
</dbReference>
<dbReference type="InterPro" id="IPR011004">
    <property type="entry name" value="Trimer_LpxA-like_sf"/>
</dbReference>
<dbReference type="InterPro" id="IPR051159">
    <property type="entry name" value="Hexapeptide_acetyltransf"/>
</dbReference>
<dbReference type="PANTHER" id="PTHR23416:SF78">
    <property type="entry name" value="LIPOPOLYSACCHARIDE BIOSYNTHESIS O-ACETYL TRANSFERASE WBBJ-RELATED"/>
    <property type="match status" value="1"/>
</dbReference>